<feature type="compositionally biased region" description="Polar residues" evidence="2">
    <location>
        <begin position="123"/>
        <end position="134"/>
    </location>
</feature>
<name>A0A286E9C7_9NEIS</name>
<evidence type="ECO:0008006" key="6">
    <source>
        <dbReference type="Google" id="ProtNLM"/>
    </source>
</evidence>
<evidence type="ECO:0000313" key="5">
    <source>
        <dbReference type="Proteomes" id="UP000219669"/>
    </source>
</evidence>
<feature type="region of interest" description="Disordered" evidence="2">
    <location>
        <begin position="114"/>
        <end position="137"/>
    </location>
</feature>
<feature type="chain" id="PRO_5012425310" description="DUF4124 domain-containing protein" evidence="3">
    <location>
        <begin position="18"/>
        <end position="221"/>
    </location>
</feature>
<dbReference type="Proteomes" id="UP000219669">
    <property type="component" value="Unassembled WGS sequence"/>
</dbReference>
<feature type="signal peptide" evidence="3">
    <location>
        <begin position="1"/>
        <end position="17"/>
    </location>
</feature>
<keyword evidence="5" id="KW-1185">Reference proteome</keyword>
<protein>
    <recommendedName>
        <fullName evidence="6">DUF4124 domain-containing protein</fullName>
    </recommendedName>
</protein>
<dbReference type="EMBL" id="OCNF01000006">
    <property type="protein sequence ID" value="SOD67490.1"/>
    <property type="molecule type" value="Genomic_DNA"/>
</dbReference>
<keyword evidence="1" id="KW-0175">Coiled coil</keyword>
<evidence type="ECO:0000256" key="1">
    <source>
        <dbReference type="SAM" id="Coils"/>
    </source>
</evidence>
<sequence length="221" mass="24467">MRWAVWFFLAAMMPVQAATYICVVNGKPVYTTQKVGSLCEISDMNGIGETGRAVFAPAPKVSDDVALPPENAAALPEIAPQENDELYHLWHELEYGAYDKVPIAPALSLPRSLPEKPTVAMPNKSSSHQKTPVQAATAPNRVHVAPTLPQIQRFNRVGVGMLNRRQILQQELQREQAALNIAREQLAAARKRNDATSVQTLSNAVLDRERNVLALMREIKR</sequence>
<gene>
    <name evidence="4" type="ORF">SAMN02746062_00923</name>
</gene>
<dbReference type="AlphaFoldDB" id="A0A286E9C7"/>
<organism evidence="4 5">
    <name type="scientific">Alysiella filiformis DSM 16848</name>
    <dbReference type="NCBI Taxonomy" id="1120981"/>
    <lineage>
        <taxon>Bacteria</taxon>
        <taxon>Pseudomonadati</taxon>
        <taxon>Pseudomonadota</taxon>
        <taxon>Betaproteobacteria</taxon>
        <taxon>Neisseriales</taxon>
        <taxon>Neisseriaceae</taxon>
        <taxon>Alysiella</taxon>
    </lineage>
</organism>
<evidence type="ECO:0000256" key="3">
    <source>
        <dbReference type="SAM" id="SignalP"/>
    </source>
</evidence>
<feature type="coiled-coil region" evidence="1">
    <location>
        <begin position="165"/>
        <end position="199"/>
    </location>
</feature>
<reference evidence="4 5" key="1">
    <citation type="submission" date="2017-09" db="EMBL/GenBank/DDBJ databases">
        <authorList>
            <person name="Ehlers B."/>
            <person name="Leendertz F.H."/>
        </authorList>
    </citation>
    <scope>NUCLEOTIDE SEQUENCE [LARGE SCALE GENOMIC DNA]</scope>
    <source>
        <strain evidence="4 5">DSM 16848</strain>
    </source>
</reference>
<evidence type="ECO:0000256" key="2">
    <source>
        <dbReference type="SAM" id="MobiDB-lite"/>
    </source>
</evidence>
<accession>A0A286E9C7</accession>
<keyword evidence="3" id="KW-0732">Signal</keyword>
<proteinExistence type="predicted"/>
<evidence type="ECO:0000313" key="4">
    <source>
        <dbReference type="EMBL" id="SOD67490.1"/>
    </source>
</evidence>